<dbReference type="Gene3D" id="3.40.605.10">
    <property type="entry name" value="Aldehyde Dehydrogenase, Chain A, domain 1"/>
    <property type="match status" value="1"/>
</dbReference>
<name>A0ABN6MXJ4_9BACT</name>
<dbReference type="InterPro" id="IPR016160">
    <property type="entry name" value="Ald_DH_CS_CYS"/>
</dbReference>
<sequence>MSNGLFRIPEPRNEPVLSYAPGTPERTALKKRLDELSARELEIPLVIGGREVRTGRMAEVRVPHRHAQRLARCHQAGPAEVQAAIEAAAQARRTWAAMDPHDRAAIFLKAADLLAGPWRQTLNAATMLGQSKTPYQAEIDAACEIVDFWRWNPHFMERIHADQPVSPPGQWNRAEYRPLEGFVFAVTPFNFTSIAANLPTAPALMGNTVVWKPASSAVYSAWYVLKLLEAAGLPPGVVNFVPGPGRQVGDPALASPELAGLHFTGSTAVFQGMWRAIGEGLSRYRGYPRIVGETGGKDFVFVHPSAEVDATAVALVRGAFEYQGQKCSAASRAYVPESLWPQVRDRILAMIAEIRVGEVEDFSTFMGAVIDRAAFDSVRKYIGIARDSSQAKILAGGRSDDTKGFFIEPTLIETVNPRFKLMEEEIFGPVLTVYVYADIRLDEAAELCASTSPYGLTGAVFARDRDAIADLTRRFVDAAGNFYVNDKPTGAVVGQQPFGGARASGTNDKAGSMGNLLRWVSMRAIKETFDPPTRYEYAYMRDR</sequence>
<dbReference type="InterPro" id="IPR050485">
    <property type="entry name" value="Proline_metab_enzyme"/>
</dbReference>
<dbReference type="EC" id="1.2.1.88" evidence="3"/>
<dbReference type="RefSeq" id="WP_248352897.1">
    <property type="nucleotide sequence ID" value="NZ_AP025591.1"/>
</dbReference>
<dbReference type="InterPro" id="IPR016161">
    <property type="entry name" value="Ald_DH/histidinol_DH"/>
</dbReference>
<evidence type="ECO:0000256" key="6">
    <source>
        <dbReference type="ARBA" id="ARBA00023062"/>
    </source>
</evidence>
<protein>
    <recommendedName>
        <fullName evidence="7">L-glutamate gamma-semialdehyde dehydrogenase</fullName>
        <ecNumber evidence="3">1.2.1.88</ecNumber>
    </recommendedName>
    <alternativeName>
        <fullName evidence="7">L-glutamate gamma-semialdehyde dehydrogenase</fullName>
    </alternativeName>
</protein>
<evidence type="ECO:0000313" key="13">
    <source>
        <dbReference type="Proteomes" id="UP001162891"/>
    </source>
</evidence>
<evidence type="ECO:0000259" key="11">
    <source>
        <dbReference type="Pfam" id="PF00171"/>
    </source>
</evidence>
<comment type="catalytic activity">
    <reaction evidence="8">
        <text>L-glutamate 5-semialdehyde + NAD(+) + H2O = L-glutamate + NADH + 2 H(+)</text>
        <dbReference type="Rhea" id="RHEA:30235"/>
        <dbReference type="ChEBI" id="CHEBI:15377"/>
        <dbReference type="ChEBI" id="CHEBI:15378"/>
        <dbReference type="ChEBI" id="CHEBI:29985"/>
        <dbReference type="ChEBI" id="CHEBI:57540"/>
        <dbReference type="ChEBI" id="CHEBI:57945"/>
        <dbReference type="ChEBI" id="CHEBI:58066"/>
        <dbReference type="EC" id="1.2.1.88"/>
    </reaction>
</comment>
<evidence type="ECO:0000256" key="9">
    <source>
        <dbReference type="PROSITE-ProRule" id="PRU10007"/>
    </source>
</evidence>
<dbReference type="PANTHER" id="PTHR42862">
    <property type="entry name" value="DELTA-1-PYRROLINE-5-CARBOXYLATE DEHYDROGENASE 1, ISOFORM A-RELATED"/>
    <property type="match status" value="1"/>
</dbReference>
<comment type="similarity">
    <text evidence="2 10">Belongs to the aldehyde dehydrogenase family.</text>
</comment>
<dbReference type="InterPro" id="IPR016162">
    <property type="entry name" value="Ald_DH_N"/>
</dbReference>
<dbReference type="Gene3D" id="3.40.309.10">
    <property type="entry name" value="Aldehyde Dehydrogenase, Chain A, domain 2"/>
    <property type="match status" value="1"/>
</dbReference>
<reference evidence="13" key="1">
    <citation type="journal article" date="2022" name="Int. J. Syst. Evol. Microbiol.">
        <title>Anaeromyxobacter oryzae sp. nov., Anaeromyxobacter diazotrophicus sp. nov. and Anaeromyxobacter paludicola sp. nov., isolated from paddy soils.</title>
        <authorList>
            <person name="Itoh H."/>
            <person name="Xu Z."/>
            <person name="Mise K."/>
            <person name="Masuda Y."/>
            <person name="Ushijima N."/>
            <person name="Hayakawa C."/>
            <person name="Shiratori Y."/>
            <person name="Senoo K."/>
        </authorList>
    </citation>
    <scope>NUCLEOTIDE SEQUENCE [LARGE SCALE GENOMIC DNA]</scope>
    <source>
        <strain evidence="13">Red232</strain>
    </source>
</reference>
<evidence type="ECO:0000256" key="2">
    <source>
        <dbReference type="ARBA" id="ARBA00009986"/>
    </source>
</evidence>
<feature type="active site" evidence="9">
    <location>
        <position position="293"/>
    </location>
</feature>
<comment type="pathway">
    <text evidence="1">Amino-acid degradation; L-proline degradation into L-glutamate; L-glutamate from L-proline: step 2/2.</text>
</comment>
<evidence type="ECO:0000256" key="8">
    <source>
        <dbReference type="ARBA" id="ARBA00048142"/>
    </source>
</evidence>
<keyword evidence="6" id="KW-0642">Proline metabolism</keyword>
<dbReference type="EMBL" id="AP025591">
    <property type="protein sequence ID" value="BDG04507.1"/>
    <property type="molecule type" value="Genomic_DNA"/>
</dbReference>
<dbReference type="PROSITE" id="PS00687">
    <property type="entry name" value="ALDEHYDE_DEHYDR_GLU"/>
    <property type="match status" value="1"/>
</dbReference>
<organism evidence="12 13">
    <name type="scientific">Anaeromyxobacter oryzae</name>
    <dbReference type="NCBI Taxonomy" id="2918170"/>
    <lineage>
        <taxon>Bacteria</taxon>
        <taxon>Pseudomonadati</taxon>
        <taxon>Myxococcota</taxon>
        <taxon>Myxococcia</taxon>
        <taxon>Myxococcales</taxon>
        <taxon>Cystobacterineae</taxon>
        <taxon>Anaeromyxobacteraceae</taxon>
        <taxon>Anaeromyxobacter</taxon>
    </lineage>
</organism>
<dbReference type="InterPro" id="IPR016163">
    <property type="entry name" value="Ald_DH_C"/>
</dbReference>
<keyword evidence="13" id="KW-1185">Reference proteome</keyword>
<dbReference type="PROSITE" id="PS00070">
    <property type="entry name" value="ALDEHYDE_DEHYDR_CYS"/>
    <property type="match status" value="1"/>
</dbReference>
<evidence type="ECO:0000313" key="12">
    <source>
        <dbReference type="EMBL" id="BDG04507.1"/>
    </source>
</evidence>
<dbReference type="InterPro" id="IPR029510">
    <property type="entry name" value="Ald_DH_CS_GLU"/>
</dbReference>
<dbReference type="NCBIfam" id="TIGR01236">
    <property type="entry name" value="D1pyr5carbox1"/>
    <property type="match status" value="1"/>
</dbReference>
<dbReference type="Pfam" id="PF00171">
    <property type="entry name" value="Aldedh"/>
    <property type="match status" value="1"/>
</dbReference>
<evidence type="ECO:0000256" key="1">
    <source>
        <dbReference type="ARBA" id="ARBA00004786"/>
    </source>
</evidence>
<keyword evidence="4 10" id="KW-0560">Oxidoreductase</keyword>
<dbReference type="SUPFAM" id="SSF53720">
    <property type="entry name" value="ALDH-like"/>
    <property type="match status" value="1"/>
</dbReference>
<keyword evidence="5" id="KW-0520">NAD</keyword>
<dbReference type="Proteomes" id="UP001162891">
    <property type="component" value="Chromosome"/>
</dbReference>
<dbReference type="CDD" id="cd07123">
    <property type="entry name" value="ALDH_F4-17_P5CDH"/>
    <property type="match status" value="1"/>
</dbReference>
<gene>
    <name evidence="12" type="primary">pruA</name>
    <name evidence="12" type="ORF">AMOR_35030</name>
</gene>
<dbReference type="InterPro" id="IPR015590">
    <property type="entry name" value="Aldehyde_DH_dom"/>
</dbReference>
<dbReference type="InterPro" id="IPR005931">
    <property type="entry name" value="P5CDH/ALDH4A1"/>
</dbReference>
<feature type="domain" description="Aldehyde dehydrogenase" evidence="11">
    <location>
        <begin position="57"/>
        <end position="513"/>
    </location>
</feature>
<evidence type="ECO:0000256" key="10">
    <source>
        <dbReference type="RuleBase" id="RU003345"/>
    </source>
</evidence>
<evidence type="ECO:0000256" key="3">
    <source>
        <dbReference type="ARBA" id="ARBA00012884"/>
    </source>
</evidence>
<evidence type="ECO:0000256" key="4">
    <source>
        <dbReference type="ARBA" id="ARBA00023002"/>
    </source>
</evidence>
<accession>A0ABN6MXJ4</accession>
<dbReference type="PANTHER" id="PTHR42862:SF1">
    <property type="entry name" value="DELTA-1-PYRROLINE-5-CARBOXYLATE DEHYDROGENASE 2, ISOFORM A-RELATED"/>
    <property type="match status" value="1"/>
</dbReference>
<evidence type="ECO:0000256" key="7">
    <source>
        <dbReference type="ARBA" id="ARBA00032259"/>
    </source>
</evidence>
<evidence type="ECO:0000256" key="5">
    <source>
        <dbReference type="ARBA" id="ARBA00023027"/>
    </source>
</evidence>
<proteinExistence type="inferred from homology"/>